<sequence length="115" mass="12404">MQSASFDTSTLFETERGHVAYADEGHVHVTFDDVQLAMSTEGLQQVHQKLHALSGSVAGCECSSGCRWQLRVPCTKQPVLVLNTDEMRALATLIGGAATMIELDGILNEAAIDWA</sequence>
<reference evidence="1 2" key="1">
    <citation type="submission" date="2017-10" db="EMBL/GenBank/DDBJ databases">
        <title>Draft genome of Longimonas halophila.</title>
        <authorList>
            <person name="Goh K.M."/>
            <person name="Shamsir M.S."/>
            <person name="Lim S.W."/>
        </authorList>
    </citation>
    <scope>NUCLEOTIDE SEQUENCE [LARGE SCALE GENOMIC DNA]</scope>
    <source>
        <strain evidence="1 2">KCTC 42399</strain>
    </source>
</reference>
<evidence type="ECO:0000313" key="2">
    <source>
        <dbReference type="Proteomes" id="UP000221024"/>
    </source>
</evidence>
<dbReference type="RefSeq" id="WP_098061538.1">
    <property type="nucleotide sequence ID" value="NZ_PDEP01000003.1"/>
</dbReference>
<dbReference type="AlphaFoldDB" id="A0A2H3NNN0"/>
<accession>A0A2H3NNN0</accession>
<name>A0A2H3NNN0_9BACT</name>
<evidence type="ECO:0000313" key="1">
    <source>
        <dbReference type="EMBL" id="PEN08496.1"/>
    </source>
</evidence>
<dbReference type="OrthoDB" id="1495750at2"/>
<gene>
    <name evidence="1" type="ORF">CRI93_05150</name>
</gene>
<protein>
    <submittedName>
        <fullName evidence="1">Uncharacterized protein</fullName>
    </submittedName>
</protein>
<proteinExistence type="predicted"/>
<dbReference type="EMBL" id="PDEP01000003">
    <property type="protein sequence ID" value="PEN08496.1"/>
    <property type="molecule type" value="Genomic_DNA"/>
</dbReference>
<comment type="caution">
    <text evidence="1">The sequence shown here is derived from an EMBL/GenBank/DDBJ whole genome shotgun (WGS) entry which is preliminary data.</text>
</comment>
<dbReference type="Proteomes" id="UP000221024">
    <property type="component" value="Unassembled WGS sequence"/>
</dbReference>
<organism evidence="1 2">
    <name type="scientific">Longimonas halophila</name>
    <dbReference type="NCBI Taxonomy" id="1469170"/>
    <lineage>
        <taxon>Bacteria</taxon>
        <taxon>Pseudomonadati</taxon>
        <taxon>Rhodothermota</taxon>
        <taxon>Rhodothermia</taxon>
        <taxon>Rhodothermales</taxon>
        <taxon>Salisaetaceae</taxon>
        <taxon>Longimonas</taxon>
    </lineage>
</organism>
<keyword evidence="2" id="KW-1185">Reference proteome</keyword>